<evidence type="ECO:0008006" key="3">
    <source>
        <dbReference type="Google" id="ProtNLM"/>
    </source>
</evidence>
<sequence length="444" mass="48165">MDDLRPSPAQIPDRLLNDPVFAHAARVRDFTTVFSMAREHGVSFYRIGEAAGMKPERVAKVARGEATVTTLDATERIADALRIPGAFLGLAARPWEYSSPRPHPEADDGDDPMNRRQVLRGALAAGLTTTALTALRETRQSLDLALAADTAPADLSDLEAAAEAYGYGYHGQVPTRFLADLVSDFAELRPHLDSPQPVAARIRVCRTAGQMAGMIAIVLHDLGTRKEARKWFATASRAAQESGDRQLHAWVLAREAMVPINYGAPQAAALLAEQARHAAGSQPTAAATLAAAVAARAYALSHQQDQAHEALTAADALMERLDASARADTWLTHSEQKHHVHLSHALTALGDTRRARESQQRALELSAPTSTMTRALLTIDAATCTHQDGDTEEACRRIVTVLTTLPDAYRSGLVRHRATDLYHSIPGRRHHERAVHELRDVLAA</sequence>
<dbReference type="Proteomes" id="UP001519311">
    <property type="component" value="Unassembled WGS sequence"/>
</dbReference>
<dbReference type="Gene3D" id="1.25.40.10">
    <property type="entry name" value="Tetratricopeptide repeat domain"/>
    <property type="match status" value="1"/>
</dbReference>
<accession>A0ABS4VHN6</accession>
<gene>
    <name evidence="1" type="ORF">JOF59_005925</name>
</gene>
<reference evidence="1 2" key="1">
    <citation type="submission" date="2021-03" db="EMBL/GenBank/DDBJ databases">
        <title>Sequencing the genomes of 1000 actinobacteria strains.</title>
        <authorList>
            <person name="Klenk H.-P."/>
        </authorList>
    </citation>
    <scope>NUCLEOTIDE SEQUENCE [LARGE SCALE GENOMIC DNA]</scope>
    <source>
        <strain evidence="1 2">DSM 40843</strain>
    </source>
</reference>
<organism evidence="1 2">
    <name type="scientific">Streptomyces clavifer</name>
    <dbReference type="NCBI Taxonomy" id="68188"/>
    <lineage>
        <taxon>Bacteria</taxon>
        <taxon>Bacillati</taxon>
        <taxon>Actinomycetota</taxon>
        <taxon>Actinomycetes</taxon>
        <taxon>Kitasatosporales</taxon>
        <taxon>Streptomycetaceae</taxon>
        <taxon>Streptomyces</taxon>
    </lineage>
</organism>
<comment type="caution">
    <text evidence="1">The sequence shown here is derived from an EMBL/GenBank/DDBJ whole genome shotgun (WGS) entry which is preliminary data.</text>
</comment>
<dbReference type="SUPFAM" id="SSF48452">
    <property type="entry name" value="TPR-like"/>
    <property type="match status" value="1"/>
</dbReference>
<proteinExistence type="predicted"/>
<name>A0ABS4VHN6_9ACTN</name>
<evidence type="ECO:0000313" key="2">
    <source>
        <dbReference type="Proteomes" id="UP001519311"/>
    </source>
</evidence>
<dbReference type="RefSeq" id="WP_209471448.1">
    <property type="nucleotide sequence ID" value="NZ_BMWJ01000020.1"/>
</dbReference>
<keyword evidence="2" id="KW-1185">Reference proteome</keyword>
<evidence type="ECO:0000313" key="1">
    <source>
        <dbReference type="EMBL" id="MBP2363433.1"/>
    </source>
</evidence>
<protein>
    <recommendedName>
        <fullName evidence="3">XRE family transcriptional regulator</fullName>
    </recommendedName>
</protein>
<dbReference type="EMBL" id="JAGINS010000002">
    <property type="protein sequence ID" value="MBP2363433.1"/>
    <property type="molecule type" value="Genomic_DNA"/>
</dbReference>
<dbReference type="InterPro" id="IPR011990">
    <property type="entry name" value="TPR-like_helical_dom_sf"/>
</dbReference>